<sequence>MSVSSGLKRRKNSPKGPENVSEVTSNPETAWGRTPNGQIFRIPTTQDVLTSLFHPLHPKSHLDLVNLALLGGQILLFALLPRVFSRALFLVYFAFWRLAYDVGLGWVLTKQSKRRWIVKQVQVRGWLDNERRPKVYEWIRNELRNKMGTDYSFAQELPVEYNTWLLFRQVVDIILINDFLSYCMFAFTVFRVPEDLSLSSHALRWLVGFALILFNLWVKTEAHHIVKDYGWYWGDVFFERGRLVPSPLPDSSGTVFDTSLVFDGVFEMAPHPMYSVGYAGYYGLSLIAGSYALFFVSLWAHAMQFGFLVWFENPHIERAYGQKQLIGARTPLVPSTPLASALELPKPVHAELDPADLSTPAHTDAETETEAEVEADTDTLSPASPSRSVTVQTLHIRTDSDSLVRVDNDSEAKLVKSHRPRHSRNKSTSKHDLLARYFRKDVVGLKNIDLLRASDLKLVLLTLYIVLPSILPNTTATYLLHALAWRVFHSFVLGGILRAQSKSKWLVRHFVERYYYEHGREDGALEESFTNWKQIYTMSLYGTYSSFALLAWKTYTPPVEWTAGDQLLRHTLGVLLLALHLWAALQTFEILGVFGWFFGDFFISDYPAQLSYTGIYRFLNNPERTMSGAALFGLALISGSHAVFSLAVASVGAHWWFLSFVERPHMKKLYGDSIRKEAGLTKTLKSVANRNANVARVAQEFSGTFEKVYGDAAVAMEDFLSRSAPIISEVVQDTRVLLQQSKERLVITRVANDLSSFDVSKYRMSVVPISSNGDLAFHIGEPIRVTWHAPTEHSKRDWIGIYRVGANSSNLVTKVNSQGMWVPVHDDQWDGDTPVSHGKQDLPDSGEVTFQKDQLPWQVGKYELRYHHDGKYNVMSIAGPIEIYVTKPDAIDYDSVRQTLLCIVTLCLDSDPSLVPLSAGISPASQDPASRITQPSGLRSDPDDFRFWSERQAKRITSAVHAAFGVEYSPEVIVADANVTALSNRVVNSLKLLGQDA</sequence>
<dbReference type="GO" id="GO:0005789">
    <property type="term" value="C:endoplasmic reticulum membrane"/>
    <property type="evidence" value="ECO:0007669"/>
    <property type="project" value="UniProtKB-SubCell"/>
</dbReference>
<feature type="transmembrane region" description="Helical" evidence="13 14">
    <location>
        <begin position="202"/>
        <end position="218"/>
    </location>
</feature>
<evidence type="ECO:0000313" key="17">
    <source>
        <dbReference type="Proteomes" id="UP000650582"/>
    </source>
</evidence>
<evidence type="ECO:0000256" key="15">
    <source>
        <dbReference type="SAM" id="MobiDB-lite"/>
    </source>
</evidence>
<keyword evidence="5 13" id="KW-0949">S-adenosyl-L-methionine</keyword>
<keyword evidence="4 13" id="KW-0808">Transferase</keyword>
<evidence type="ECO:0000256" key="12">
    <source>
        <dbReference type="ARBA" id="ARBA00023264"/>
    </source>
</evidence>
<dbReference type="InterPro" id="IPR007318">
    <property type="entry name" value="Phopholipid_MeTrfase"/>
</dbReference>
<keyword evidence="3 13" id="KW-0489">Methyltransferase</keyword>
<dbReference type="GO" id="GO:0006656">
    <property type="term" value="P:phosphatidylcholine biosynthetic process"/>
    <property type="evidence" value="ECO:0007669"/>
    <property type="project" value="UniProtKB-UniRule"/>
</dbReference>
<feature type="transmembrane region" description="Helical" evidence="13 14">
    <location>
        <begin position="170"/>
        <end position="190"/>
    </location>
</feature>
<dbReference type="EMBL" id="JACYCC010000213">
    <property type="protein sequence ID" value="KAF8672039.1"/>
    <property type="molecule type" value="Genomic_DNA"/>
</dbReference>
<keyword evidence="2 13" id="KW-0444">Lipid biosynthesis</keyword>
<keyword evidence="11 13" id="KW-0594">Phospholipid biosynthesis</keyword>
<dbReference type="GO" id="GO:0004608">
    <property type="term" value="F:phosphatidylethanolamine N-methyltransferase activity"/>
    <property type="evidence" value="ECO:0007669"/>
    <property type="project" value="UniProtKB-UniRule"/>
</dbReference>
<evidence type="ECO:0000256" key="8">
    <source>
        <dbReference type="ARBA" id="ARBA00022989"/>
    </source>
</evidence>
<dbReference type="Pfam" id="PF04191">
    <property type="entry name" value="PEMT"/>
    <property type="match status" value="2"/>
</dbReference>
<evidence type="ECO:0000256" key="6">
    <source>
        <dbReference type="ARBA" id="ARBA00022692"/>
    </source>
</evidence>
<dbReference type="HAMAP" id="MF_03217">
    <property type="entry name" value="PEMT"/>
    <property type="match status" value="1"/>
</dbReference>
<feature type="transmembrane region" description="Helical" evidence="13 14">
    <location>
        <begin position="574"/>
        <end position="598"/>
    </location>
</feature>
<dbReference type="PANTHER" id="PTHR32138:SF0">
    <property type="entry name" value="PHOSPHATIDYLETHANOLAMINE N-METHYLTRANSFERASE"/>
    <property type="match status" value="1"/>
</dbReference>
<accession>A0A8H7H0V9</accession>
<name>A0A8H7H0V9_9AGAM</name>
<evidence type="ECO:0000256" key="1">
    <source>
        <dbReference type="ARBA" id="ARBA00004127"/>
    </source>
</evidence>
<comment type="catalytic activity">
    <reaction evidence="13 14">
        <text>a 1,2-diacyl-sn-glycero-3-phosphoethanolamine + S-adenosyl-L-methionine = a 1,2-diacyl-sn-glycero-3-phospho-N-methylethanolamine + S-adenosyl-L-homocysteine + H(+)</text>
        <dbReference type="Rhea" id="RHEA:11164"/>
        <dbReference type="ChEBI" id="CHEBI:15378"/>
        <dbReference type="ChEBI" id="CHEBI:57856"/>
        <dbReference type="ChEBI" id="CHEBI:59789"/>
        <dbReference type="ChEBI" id="CHEBI:64573"/>
        <dbReference type="ChEBI" id="CHEBI:64612"/>
        <dbReference type="EC" id="2.1.1.17"/>
    </reaction>
</comment>
<feature type="transmembrane region" description="Helical" evidence="13 14">
    <location>
        <begin position="629"/>
        <end position="658"/>
    </location>
</feature>
<evidence type="ECO:0000256" key="5">
    <source>
        <dbReference type="ARBA" id="ARBA00022691"/>
    </source>
</evidence>
<proteinExistence type="inferred from homology"/>
<keyword evidence="12 13" id="KW-1208">Phospholipid metabolism</keyword>
<dbReference type="PANTHER" id="PTHR32138">
    <property type="entry name" value="PHOSPHATIDYLETHANOLAMINE N-METHYLTRANSFERASE"/>
    <property type="match status" value="1"/>
</dbReference>
<dbReference type="PROSITE" id="PS51598">
    <property type="entry name" value="SAM_CHO2"/>
    <property type="match status" value="1"/>
</dbReference>
<evidence type="ECO:0000256" key="7">
    <source>
        <dbReference type="ARBA" id="ARBA00022824"/>
    </source>
</evidence>
<organism evidence="16 17">
    <name type="scientific">Rhizoctonia solani</name>
    <dbReference type="NCBI Taxonomy" id="456999"/>
    <lineage>
        <taxon>Eukaryota</taxon>
        <taxon>Fungi</taxon>
        <taxon>Dikarya</taxon>
        <taxon>Basidiomycota</taxon>
        <taxon>Agaricomycotina</taxon>
        <taxon>Agaricomycetes</taxon>
        <taxon>Cantharellales</taxon>
        <taxon>Ceratobasidiaceae</taxon>
        <taxon>Rhizoctonia</taxon>
    </lineage>
</organism>
<evidence type="ECO:0000256" key="9">
    <source>
        <dbReference type="ARBA" id="ARBA00023098"/>
    </source>
</evidence>
<feature type="region of interest" description="Disordered" evidence="15">
    <location>
        <begin position="352"/>
        <end position="391"/>
    </location>
</feature>
<evidence type="ECO:0000256" key="4">
    <source>
        <dbReference type="ARBA" id="ARBA00022679"/>
    </source>
</evidence>
<evidence type="ECO:0000256" key="11">
    <source>
        <dbReference type="ARBA" id="ARBA00023209"/>
    </source>
</evidence>
<comment type="caution">
    <text evidence="13 14">Lacks conserved residue(s) required for the propagation of feature annotation.</text>
</comment>
<keyword evidence="10 13" id="KW-0472">Membrane</keyword>
<evidence type="ECO:0000256" key="2">
    <source>
        <dbReference type="ARBA" id="ARBA00022516"/>
    </source>
</evidence>
<evidence type="ECO:0000313" key="16">
    <source>
        <dbReference type="EMBL" id="KAF8672039.1"/>
    </source>
</evidence>
<comment type="pathway">
    <text evidence="13 14">Phospholipid metabolism; phosphatidylcholine biosynthesis.</text>
</comment>
<feature type="region of interest" description="Disordered" evidence="15">
    <location>
        <begin position="1"/>
        <end position="36"/>
    </location>
</feature>
<keyword evidence="8 13" id="KW-1133">Transmembrane helix</keyword>
<evidence type="ECO:0000256" key="13">
    <source>
        <dbReference type="HAMAP-Rule" id="MF_03217"/>
    </source>
</evidence>
<feature type="transmembrane region" description="Helical" evidence="13 14">
    <location>
        <begin position="90"/>
        <end position="109"/>
    </location>
</feature>
<comment type="caution">
    <text evidence="16">The sequence shown here is derived from an EMBL/GenBank/DDBJ whole genome shotgun (WGS) entry which is preliminary data.</text>
</comment>
<dbReference type="UniPathway" id="UPA00753"/>
<gene>
    <name evidence="16" type="ORF">RHS04_07919</name>
</gene>
<comment type="similarity">
    <text evidence="13 14">Belongs to the class VI-like SAM-binding methyltransferase superfamily. CHO2 family.</text>
</comment>
<reference evidence="16" key="1">
    <citation type="submission" date="2020-09" db="EMBL/GenBank/DDBJ databases">
        <title>Comparative genome analyses of four rice-infecting Rhizoctonia solani isolates reveal extensive enrichment of homogalacturonan modification genes.</title>
        <authorList>
            <person name="Lee D.-Y."/>
            <person name="Jeon J."/>
            <person name="Kim K.-T."/>
            <person name="Cheong K."/>
            <person name="Song H."/>
            <person name="Choi G."/>
            <person name="Ko J."/>
            <person name="Opiyo S.O."/>
            <person name="Zuo S."/>
            <person name="Madhav S."/>
            <person name="Lee Y.-H."/>
            <person name="Wang G.-L."/>
        </authorList>
    </citation>
    <scope>NUCLEOTIDE SEQUENCE</scope>
    <source>
        <strain evidence="16">AG1-IA YN-7</strain>
    </source>
</reference>
<feature type="compositionally biased region" description="Polar residues" evidence="15">
    <location>
        <begin position="380"/>
        <end position="391"/>
    </location>
</feature>
<keyword evidence="6 13" id="KW-0812">Transmembrane</keyword>
<evidence type="ECO:0000256" key="10">
    <source>
        <dbReference type="ARBA" id="ARBA00023136"/>
    </source>
</evidence>
<dbReference type="GO" id="GO:0032259">
    <property type="term" value="P:methylation"/>
    <property type="evidence" value="ECO:0007669"/>
    <property type="project" value="UniProtKB-KW"/>
</dbReference>
<comment type="function">
    <text evidence="13 14">Catalyzes the first step of the methylation pathway of phosphatidylcholine biosynthesis, the SAM-dependent methylation of phosphatidylethanolamine (PE) to phosphatidylmonomethylethanolamine (PMME).</text>
</comment>
<dbReference type="EC" id="2.1.1.17" evidence="13 14"/>
<comment type="subcellular location">
    <subcellularLocation>
        <location evidence="1">Endomembrane system</location>
        <topology evidence="1">Multi-pass membrane protein</topology>
    </subcellularLocation>
    <subcellularLocation>
        <location evidence="13 14">Endoplasmic reticulum membrane</location>
        <topology evidence="13 14">Multi-pass membrane protein</topology>
    </subcellularLocation>
</comment>
<dbReference type="InterPro" id="IPR016219">
    <property type="entry name" value="Phosphatid-EA_MeTrfase_fun"/>
</dbReference>
<dbReference type="Gene3D" id="2.60.40.2840">
    <property type="match status" value="1"/>
</dbReference>
<keyword evidence="7 13" id="KW-0256">Endoplasmic reticulum</keyword>
<dbReference type="PIRSF" id="PIRSF000383">
    <property type="entry name" value="PEAMT"/>
    <property type="match status" value="1"/>
</dbReference>
<evidence type="ECO:0000256" key="3">
    <source>
        <dbReference type="ARBA" id="ARBA00022603"/>
    </source>
</evidence>
<dbReference type="AlphaFoldDB" id="A0A8H7H0V9"/>
<keyword evidence="9 13" id="KW-0443">Lipid metabolism</keyword>
<protein>
    <recommendedName>
        <fullName evidence="13 14">Phosphatidylethanolamine N-methyltransferase</fullName>
        <shortName evidence="13">PE methyltransferase</shortName>
        <shortName evidence="13 14">PEAMT</shortName>
        <shortName evidence="13">PEMT</shortName>
        <ecNumber evidence="13 14">2.1.1.17</ecNumber>
    </recommendedName>
</protein>
<dbReference type="Proteomes" id="UP000650582">
    <property type="component" value="Unassembled WGS sequence"/>
</dbReference>
<evidence type="ECO:0000256" key="14">
    <source>
        <dbReference type="RuleBase" id="RU361122"/>
    </source>
</evidence>
<feature type="compositionally biased region" description="Acidic residues" evidence="15">
    <location>
        <begin position="366"/>
        <end position="377"/>
    </location>
</feature>